<sequence>MPLYPIRLQIKHLMVLRLHVVRGKCRRSLKPTLQCVFFTSSALKQLSRFKPFHRDSCLTSRLFPRR</sequence>
<keyword evidence="2" id="KW-1185">Reference proteome</keyword>
<dbReference type="EMBL" id="JAUYZG010000015">
    <property type="protein sequence ID" value="KAK2887533.1"/>
    <property type="molecule type" value="Genomic_DNA"/>
</dbReference>
<dbReference type="Proteomes" id="UP001187343">
    <property type="component" value="Unassembled WGS sequence"/>
</dbReference>
<reference evidence="1" key="1">
    <citation type="submission" date="2023-08" db="EMBL/GenBank/DDBJ databases">
        <title>Chromosome-level Genome Assembly of mud carp (Cirrhinus molitorella).</title>
        <authorList>
            <person name="Liu H."/>
        </authorList>
    </citation>
    <scope>NUCLEOTIDE SEQUENCE</scope>
    <source>
        <strain evidence="1">Prfri</strain>
        <tissue evidence="1">Muscle</tissue>
    </source>
</reference>
<comment type="caution">
    <text evidence="1">The sequence shown here is derived from an EMBL/GenBank/DDBJ whole genome shotgun (WGS) entry which is preliminary data.</text>
</comment>
<dbReference type="AlphaFoldDB" id="A0AA88PMD9"/>
<accession>A0AA88PMD9</accession>
<gene>
    <name evidence="1" type="ORF">Q8A67_015761</name>
</gene>
<proteinExistence type="predicted"/>
<evidence type="ECO:0000313" key="1">
    <source>
        <dbReference type="EMBL" id="KAK2887533.1"/>
    </source>
</evidence>
<evidence type="ECO:0000313" key="2">
    <source>
        <dbReference type="Proteomes" id="UP001187343"/>
    </source>
</evidence>
<organism evidence="1 2">
    <name type="scientific">Cirrhinus molitorella</name>
    <name type="common">mud carp</name>
    <dbReference type="NCBI Taxonomy" id="172907"/>
    <lineage>
        <taxon>Eukaryota</taxon>
        <taxon>Metazoa</taxon>
        <taxon>Chordata</taxon>
        <taxon>Craniata</taxon>
        <taxon>Vertebrata</taxon>
        <taxon>Euteleostomi</taxon>
        <taxon>Actinopterygii</taxon>
        <taxon>Neopterygii</taxon>
        <taxon>Teleostei</taxon>
        <taxon>Ostariophysi</taxon>
        <taxon>Cypriniformes</taxon>
        <taxon>Cyprinidae</taxon>
        <taxon>Labeoninae</taxon>
        <taxon>Labeonini</taxon>
        <taxon>Cirrhinus</taxon>
    </lineage>
</organism>
<name>A0AA88PMD9_9TELE</name>
<protein>
    <submittedName>
        <fullName evidence="1">Uncharacterized protein</fullName>
    </submittedName>
</protein>